<evidence type="ECO:0000256" key="7">
    <source>
        <dbReference type="ARBA" id="ARBA00071120"/>
    </source>
</evidence>
<proteinExistence type="inferred from homology"/>
<protein>
    <recommendedName>
        <fullName evidence="7">Acyl-CoA thioesterase 2</fullName>
        <ecNumber evidence="5">3.1.2.20</ecNumber>
    </recommendedName>
    <alternativeName>
        <fullName evidence="8">Thioesterase II</fullName>
    </alternativeName>
</protein>
<keyword evidence="3" id="KW-0378">Hydrolase</keyword>
<accession>A0A562IYX5</accession>
<dbReference type="GO" id="GO:0005829">
    <property type="term" value="C:cytosol"/>
    <property type="evidence" value="ECO:0007669"/>
    <property type="project" value="TreeGrafter"/>
</dbReference>
<evidence type="ECO:0000256" key="4">
    <source>
        <dbReference type="ARBA" id="ARBA00023098"/>
    </source>
</evidence>
<evidence type="ECO:0000259" key="9">
    <source>
        <dbReference type="Pfam" id="PF02551"/>
    </source>
</evidence>
<comment type="caution">
    <text evidence="11">The sequence shown here is derived from an EMBL/GenBank/DDBJ whole genome shotgun (WGS) entry which is preliminary data.</text>
</comment>
<evidence type="ECO:0000256" key="3">
    <source>
        <dbReference type="ARBA" id="ARBA00022801"/>
    </source>
</evidence>
<feature type="domain" description="Acyl-CoA thioesterase-like N-terminal HotDog" evidence="10">
    <location>
        <begin position="34"/>
        <end position="109"/>
    </location>
</feature>
<keyword evidence="4" id="KW-0443">Lipid metabolism</keyword>
<dbReference type="CDD" id="cd03445">
    <property type="entry name" value="Thioesterase_II_repeat2"/>
    <property type="match status" value="1"/>
</dbReference>
<dbReference type="PANTHER" id="PTHR11066">
    <property type="entry name" value="ACYL-COA THIOESTERASE"/>
    <property type="match status" value="1"/>
</dbReference>
<evidence type="ECO:0000259" key="10">
    <source>
        <dbReference type="Pfam" id="PF13622"/>
    </source>
</evidence>
<keyword evidence="12" id="KW-1185">Reference proteome</keyword>
<feature type="domain" description="Acyl-CoA thioesterase 2 C-terminal" evidence="9">
    <location>
        <begin position="174"/>
        <end position="281"/>
    </location>
</feature>
<comment type="similarity">
    <text evidence="1">Belongs to the C/M/P thioester hydrolase family.</text>
</comment>
<organism evidence="11 12">
    <name type="scientific">Azomonas agilis</name>
    <dbReference type="NCBI Taxonomy" id="116849"/>
    <lineage>
        <taxon>Bacteria</taxon>
        <taxon>Pseudomonadati</taxon>
        <taxon>Pseudomonadota</taxon>
        <taxon>Gammaproteobacteria</taxon>
        <taxon>Pseudomonadales</taxon>
        <taxon>Pseudomonadaceae</taxon>
        <taxon>Azomonas</taxon>
    </lineage>
</organism>
<dbReference type="Proteomes" id="UP000319627">
    <property type="component" value="Unassembled WGS sequence"/>
</dbReference>
<dbReference type="RefSeq" id="WP_144570900.1">
    <property type="nucleotide sequence ID" value="NZ_VLKG01000003.1"/>
</dbReference>
<dbReference type="EMBL" id="VLKG01000003">
    <property type="protein sequence ID" value="TWH76251.1"/>
    <property type="molecule type" value="Genomic_DNA"/>
</dbReference>
<dbReference type="SUPFAM" id="SSF54637">
    <property type="entry name" value="Thioesterase/thiol ester dehydrase-isomerase"/>
    <property type="match status" value="2"/>
</dbReference>
<dbReference type="GO" id="GO:0006637">
    <property type="term" value="P:acyl-CoA metabolic process"/>
    <property type="evidence" value="ECO:0007669"/>
    <property type="project" value="InterPro"/>
</dbReference>
<dbReference type="FunFam" id="2.40.160.210:FF:000001">
    <property type="entry name" value="Acyl-CoA thioesterase II"/>
    <property type="match status" value="1"/>
</dbReference>
<evidence type="ECO:0000313" key="11">
    <source>
        <dbReference type="EMBL" id="TWH76251.1"/>
    </source>
</evidence>
<comment type="subunit">
    <text evidence="2">Homotetramer.</text>
</comment>
<dbReference type="InterPro" id="IPR029069">
    <property type="entry name" value="HotDog_dom_sf"/>
</dbReference>
<dbReference type="InterPro" id="IPR049449">
    <property type="entry name" value="TesB_ACOT8-like_N"/>
</dbReference>
<dbReference type="CDD" id="cd03444">
    <property type="entry name" value="Thioesterase_II_repeat1"/>
    <property type="match status" value="1"/>
</dbReference>
<dbReference type="PANTHER" id="PTHR11066:SF34">
    <property type="entry name" value="ACYL-COENZYME A THIOESTERASE 8"/>
    <property type="match status" value="1"/>
</dbReference>
<reference evidence="11 12" key="1">
    <citation type="submission" date="2019-07" db="EMBL/GenBank/DDBJ databases">
        <title>Genomic Encyclopedia of Type Strains, Phase I: the one thousand microbial genomes (KMG-I) project.</title>
        <authorList>
            <person name="Kyrpides N."/>
        </authorList>
    </citation>
    <scope>NUCLEOTIDE SEQUENCE [LARGE SCALE GENOMIC DNA]</scope>
    <source>
        <strain evidence="11 12">DSM 375</strain>
    </source>
</reference>
<dbReference type="OrthoDB" id="9781019at2"/>
<comment type="catalytic activity">
    <reaction evidence="6">
        <text>a fatty acyl-CoA + H2O = a fatty acid + CoA + H(+)</text>
        <dbReference type="Rhea" id="RHEA:16781"/>
        <dbReference type="ChEBI" id="CHEBI:15377"/>
        <dbReference type="ChEBI" id="CHEBI:15378"/>
        <dbReference type="ChEBI" id="CHEBI:28868"/>
        <dbReference type="ChEBI" id="CHEBI:57287"/>
        <dbReference type="ChEBI" id="CHEBI:77636"/>
        <dbReference type="EC" id="3.1.2.20"/>
    </reaction>
    <physiologicalReaction direction="left-to-right" evidence="6">
        <dbReference type="Rhea" id="RHEA:16782"/>
    </physiologicalReaction>
</comment>
<evidence type="ECO:0000256" key="6">
    <source>
        <dbReference type="ARBA" id="ARBA00050943"/>
    </source>
</evidence>
<evidence type="ECO:0000256" key="5">
    <source>
        <dbReference type="ARBA" id="ARBA00038894"/>
    </source>
</evidence>
<dbReference type="GO" id="GO:0009062">
    <property type="term" value="P:fatty acid catabolic process"/>
    <property type="evidence" value="ECO:0007669"/>
    <property type="project" value="TreeGrafter"/>
</dbReference>
<name>A0A562IYX5_9GAMM</name>
<dbReference type="Pfam" id="PF13622">
    <property type="entry name" value="4HBT_3"/>
    <property type="match status" value="1"/>
</dbReference>
<dbReference type="InterPro" id="IPR025652">
    <property type="entry name" value="TesB_C"/>
</dbReference>
<dbReference type="InterPro" id="IPR003703">
    <property type="entry name" value="Acyl_CoA_thio"/>
</dbReference>
<dbReference type="InterPro" id="IPR042171">
    <property type="entry name" value="Acyl-CoA_hotdog"/>
</dbReference>
<dbReference type="GO" id="GO:0047617">
    <property type="term" value="F:fatty acyl-CoA hydrolase activity"/>
    <property type="evidence" value="ECO:0007669"/>
    <property type="project" value="UniProtKB-EC"/>
</dbReference>
<evidence type="ECO:0000256" key="2">
    <source>
        <dbReference type="ARBA" id="ARBA00011881"/>
    </source>
</evidence>
<evidence type="ECO:0000256" key="8">
    <source>
        <dbReference type="ARBA" id="ARBA00079653"/>
    </source>
</evidence>
<dbReference type="EC" id="3.1.2.20" evidence="5"/>
<evidence type="ECO:0000313" key="12">
    <source>
        <dbReference type="Proteomes" id="UP000319627"/>
    </source>
</evidence>
<dbReference type="Pfam" id="PF02551">
    <property type="entry name" value="Acyl_CoA_thio"/>
    <property type="match status" value="1"/>
</dbReference>
<gene>
    <name evidence="11" type="ORF">LX59_01172</name>
</gene>
<evidence type="ECO:0000256" key="1">
    <source>
        <dbReference type="ARBA" id="ARBA00006538"/>
    </source>
</evidence>
<dbReference type="AlphaFoldDB" id="A0A562IYX5"/>
<dbReference type="Gene3D" id="2.40.160.210">
    <property type="entry name" value="Acyl-CoA thioesterase, double hotdog domain"/>
    <property type="match status" value="1"/>
</dbReference>
<sequence>MTQTLETLVQLLALEPIEENLFRGASHDLGYRQLFGGQVLGQALSAACQTLDLPRQLHSLHGYFLRPGDAKHPVVYQVERLRDGNSFSARRITAIQKGETLFCGIASFQQEESGFEHQIAMPDVPGPENLLTDIELISQWGDRVPERVRERLPARKAIQLRPIGLRNPLDPKPQEPIQHFWLRADGLLPASQAVHRYLLAYASDFFLVATALLPHSVSLWQKDLQMASLDHALWFHRDVKADEWLLYSLESPWAGQGRGLARGHFFNQAGELVASVAQEGLIRVREDWA</sequence>